<dbReference type="OrthoDB" id="1717827at2759"/>
<gene>
    <name evidence="2" type="ORF">GIB67_008965</name>
</gene>
<protein>
    <recommendedName>
        <fullName evidence="4">Pentatricopeptide repeat-containing protein</fullName>
    </recommendedName>
</protein>
<evidence type="ECO:0000256" key="1">
    <source>
        <dbReference type="ARBA" id="ARBA00007626"/>
    </source>
</evidence>
<dbReference type="InterPro" id="IPR011990">
    <property type="entry name" value="TPR-like_helical_dom_sf"/>
</dbReference>
<evidence type="ECO:0000313" key="2">
    <source>
        <dbReference type="EMBL" id="KAF6146679.1"/>
    </source>
</evidence>
<accession>A0A7J7LVT0</accession>
<dbReference type="EMBL" id="JACGCM010001965">
    <property type="protein sequence ID" value="KAF6146679.1"/>
    <property type="molecule type" value="Genomic_DNA"/>
</dbReference>
<proteinExistence type="inferred from homology"/>
<organism evidence="2 3">
    <name type="scientific">Kingdonia uniflora</name>
    <dbReference type="NCBI Taxonomy" id="39325"/>
    <lineage>
        <taxon>Eukaryota</taxon>
        <taxon>Viridiplantae</taxon>
        <taxon>Streptophyta</taxon>
        <taxon>Embryophyta</taxon>
        <taxon>Tracheophyta</taxon>
        <taxon>Spermatophyta</taxon>
        <taxon>Magnoliopsida</taxon>
        <taxon>Ranunculales</taxon>
        <taxon>Circaeasteraceae</taxon>
        <taxon>Kingdonia</taxon>
    </lineage>
</organism>
<dbReference type="Proteomes" id="UP000541444">
    <property type="component" value="Unassembled WGS sequence"/>
</dbReference>
<dbReference type="InterPro" id="IPR019734">
    <property type="entry name" value="TPR_rpt"/>
</dbReference>
<evidence type="ECO:0000313" key="3">
    <source>
        <dbReference type="Proteomes" id="UP000541444"/>
    </source>
</evidence>
<keyword evidence="3" id="KW-1185">Reference proteome</keyword>
<dbReference type="GO" id="GO:0005739">
    <property type="term" value="C:mitochondrion"/>
    <property type="evidence" value="ECO:0007669"/>
    <property type="project" value="TreeGrafter"/>
</dbReference>
<evidence type="ECO:0008006" key="4">
    <source>
        <dbReference type="Google" id="ProtNLM"/>
    </source>
</evidence>
<name>A0A7J7LVT0_9MAGN</name>
<dbReference type="Pfam" id="PF13181">
    <property type="entry name" value="TPR_8"/>
    <property type="match status" value="1"/>
</dbReference>
<dbReference type="Gene3D" id="1.25.40.10">
    <property type="entry name" value="Tetratricopeptide repeat domain"/>
    <property type="match status" value="1"/>
</dbReference>
<dbReference type="PANTHER" id="PTHR45717">
    <property type="entry name" value="OS12G0527900 PROTEIN"/>
    <property type="match status" value="1"/>
</dbReference>
<sequence length="200" mass="22675">MTRGYLRAHKTQYVLEKGNKVLPKYTISSSAFKILVKSMLNILRIGDPKTLLLGVRGLRLTRSKRVSNTITLLKANSVAPDSCSYNIWKRALAAMNNISGVERVIDEMKRDGRVESNWKIYSNLSSIYVNAGSFQKAEEALKHVTESKEFKDKSQSKRAKANVKTWEIFMEYHLKNGDMNLAMNCIAKAISTGKKDVRKK</sequence>
<dbReference type="AlphaFoldDB" id="A0A7J7LVT0"/>
<dbReference type="PANTHER" id="PTHR45717:SF14">
    <property type="entry name" value="LARGE RIBOSOMAL SUBUNIT PROTEIN ML101 (RPPR4)"/>
    <property type="match status" value="1"/>
</dbReference>
<comment type="caution">
    <text evidence="2">The sequence shown here is derived from an EMBL/GenBank/DDBJ whole genome shotgun (WGS) entry which is preliminary data.</text>
</comment>
<reference evidence="2 3" key="1">
    <citation type="journal article" date="2020" name="IScience">
        <title>Genome Sequencing of the Endangered Kingdonia uniflora (Circaeasteraceae, Ranunculales) Reveals Potential Mechanisms of Evolutionary Specialization.</title>
        <authorList>
            <person name="Sun Y."/>
            <person name="Deng T."/>
            <person name="Zhang A."/>
            <person name="Moore M.J."/>
            <person name="Landis J.B."/>
            <person name="Lin N."/>
            <person name="Zhang H."/>
            <person name="Zhang X."/>
            <person name="Huang J."/>
            <person name="Zhang X."/>
            <person name="Sun H."/>
            <person name="Wang H."/>
        </authorList>
    </citation>
    <scope>NUCLEOTIDE SEQUENCE [LARGE SCALE GENOMIC DNA]</scope>
    <source>
        <strain evidence="2">TB1705</strain>
        <tissue evidence="2">Leaf</tissue>
    </source>
</reference>
<comment type="similarity">
    <text evidence="1">Belongs to the PPR family. P subfamily.</text>
</comment>